<dbReference type="InterPro" id="IPR015300">
    <property type="entry name" value="DNA-bd_pseudobarrel_sf"/>
</dbReference>
<reference evidence="9" key="1">
    <citation type="journal article" date="2011" name="Nat. Genet.">
        <title>The Arabidopsis lyrata genome sequence and the basis of rapid genome size change.</title>
        <authorList>
            <person name="Hu T.T."/>
            <person name="Pattyn P."/>
            <person name="Bakker E.G."/>
            <person name="Cao J."/>
            <person name="Cheng J.-F."/>
            <person name="Clark R.M."/>
            <person name="Fahlgren N."/>
            <person name="Fawcett J.A."/>
            <person name="Grimwood J."/>
            <person name="Gundlach H."/>
            <person name="Haberer G."/>
            <person name="Hollister J.D."/>
            <person name="Ossowski S."/>
            <person name="Ottilar R.P."/>
            <person name="Salamov A.A."/>
            <person name="Schneeberger K."/>
            <person name="Spannagl M."/>
            <person name="Wang X."/>
            <person name="Yang L."/>
            <person name="Nasrallah M.E."/>
            <person name="Bergelson J."/>
            <person name="Carrington J.C."/>
            <person name="Gaut B.S."/>
            <person name="Schmutz J."/>
            <person name="Mayer K.F.X."/>
            <person name="Van de Peer Y."/>
            <person name="Grigoriev I.V."/>
            <person name="Nordborg M."/>
            <person name="Weigel D."/>
            <person name="Guo Y.-L."/>
        </authorList>
    </citation>
    <scope>NUCLEOTIDE SEQUENCE [LARGE SCALE GENOMIC DNA]</scope>
    <source>
        <strain evidence="9">cv. MN47</strain>
    </source>
</reference>
<keyword evidence="2" id="KW-0677">Repeat</keyword>
<gene>
    <name evidence="8" type="ORF">ARALYDRAFT_655509</name>
</gene>
<dbReference type="Gramene" id="Al_scaffold_0022_1">
    <property type="protein sequence ID" value="Al_scaffold_0022_1"/>
    <property type="gene ID" value="Al_scaffold_0022_1"/>
</dbReference>
<keyword evidence="3" id="KW-0805">Transcription regulation</keyword>
<dbReference type="Pfam" id="PF02362">
    <property type="entry name" value="B3"/>
    <property type="match status" value="1"/>
</dbReference>
<dbReference type="PROSITE" id="PS50863">
    <property type="entry name" value="B3"/>
    <property type="match status" value="1"/>
</dbReference>
<dbReference type="Proteomes" id="UP000008694">
    <property type="component" value="Unassembled WGS sequence"/>
</dbReference>
<protein>
    <submittedName>
        <fullName evidence="8">Predicted protein</fullName>
    </submittedName>
</protein>
<dbReference type="SUPFAM" id="SSF101936">
    <property type="entry name" value="DNA-binding pseudobarrel domain"/>
    <property type="match status" value="1"/>
</dbReference>
<dbReference type="PANTHER" id="PTHR31674">
    <property type="entry name" value="B3 DOMAIN-CONTAINING PROTEIN REM-LIKE 3-RELATED"/>
    <property type="match status" value="1"/>
</dbReference>
<feature type="non-terminal residue" evidence="8">
    <location>
        <position position="142"/>
    </location>
</feature>
<dbReference type="GO" id="GO:0003677">
    <property type="term" value="F:DNA binding"/>
    <property type="evidence" value="ECO:0007669"/>
    <property type="project" value="UniProtKB-KW"/>
</dbReference>
<dbReference type="AlphaFoldDB" id="D7MVQ9"/>
<evidence type="ECO:0000313" key="9">
    <source>
        <dbReference type="Proteomes" id="UP000008694"/>
    </source>
</evidence>
<keyword evidence="4" id="KW-0238">DNA-binding</keyword>
<dbReference type="FunFam" id="2.40.330.10:FF:000009">
    <property type="entry name" value="Transcriptional factor B3 family protein"/>
    <property type="match status" value="1"/>
</dbReference>
<evidence type="ECO:0000256" key="5">
    <source>
        <dbReference type="ARBA" id="ARBA00023163"/>
    </source>
</evidence>
<comment type="subcellular location">
    <subcellularLocation>
        <location evidence="1">Nucleus</location>
    </subcellularLocation>
</comment>
<dbReference type="HOGENOM" id="CLU_015069_7_0_1"/>
<organism evidence="9">
    <name type="scientific">Arabidopsis lyrata subsp. lyrata</name>
    <name type="common">Lyre-leaved rock-cress</name>
    <dbReference type="NCBI Taxonomy" id="81972"/>
    <lineage>
        <taxon>Eukaryota</taxon>
        <taxon>Viridiplantae</taxon>
        <taxon>Streptophyta</taxon>
        <taxon>Embryophyta</taxon>
        <taxon>Tracheophyta</taxon>
        <taxon>Spermatophyta</taxon>
        <taxon>Magnoliopsida</taxon>
        <taxon>eudicotyledons</taxon>
        <taxon>Gunneridae</taxon>
        <taxon>Pentapetalae</taxon>
        <taxon>rosids</taxon>
        <taxon>malvids</taxon>
        <taxon>Brassicales</taxon>
        <taxon>Brassicaceae</taxon>
        <taxon>Camelineae</taxon>
        <taxon>Arabidopsis</taxon>
    </lineage>
</organism>
<evidence type="ECO:0000256" key="2">
    <source>
        <dbReference type="ARBA" id="ARBA00022737"/>
    </source>
</evidence>
<sequence length="142" mass="16283">MADQSLLHSPIKPHFFKPLLEGFRTHLVLCSTLFSYISEHNIPVAFFSKHVEGKNDQNKTVNLRSDASEKTWLVKMDGLNLTDGWEDFAFSHDLRIGDIVVFRHEGEMVFHVTALGPSCCEIQYYTSSHNINDDDRNDQTNI</sequence>
<dbReference type="InterPro" id="IPR039218">
    <property type="entry name" value="REM_fam"/>
</dbReference>
<name>D7MVQ9_ARALL</name>
<dbReference type="GO" id="GO:0005634">
    <property type="term" value="C:nucleus"/>
    <property type="evidence" value="ECO:0007669"/>
    <property type="project" value="UniProtKB-SubCell"/>
</dbReference>
<accession>D7MVQ9</accession>
<dbReference type="STRING" id="81972.D7MVQ9"/>
<evidence type="ECO:0000259" key="7">
    <source>
        <dbReference type="PROSITE" id="PS50863"/>
    </source>
</evidence>
<feature type="domain" description="TF-B3" evidence="7">
    <location>
        <begin position="25"/>
        <end position="118"/>
    </location>
</feature>
<keyword evidence="9" id="KW-1185">Reference proteome</keyword>
<keyword evidence="6" id="KW-0539">Nucleus</keyword>
<evidence type="ECO:0000313" key="8">
    <source>
        <dbReference type="EMBL" id="EFH39367.1"/>
    </source>
</evidence>
<dbReference type="InterPro" id="IPR003340">
    <property type="entry name" value="B3_DNA-bd"/>
</dbReference>
<evidence type="ECO:0000256" key="6">
    <source>
        <dbReference type="ARBA" id="ARBA00023242"/>
    </source>
</evidence>
<dbReference type="SMART" id="SM01019">
    <property type="entry name" value="B3"/>
    <property type="match status" value="1"/>
</dbReference>
<proteinExistence type="predicted"/>
<evidence type="ECO:0000256" key="1">
    <source>
        <dbReference type="ARBA" id="ARBA00004123"/>
    </source>
</evidence>
<evidence type="ECO:0000256" key="4">
    <source>
        <dbReference type="ARBA" id="ARBA00023125"/>
    </source>
</evidence>
<evidence type="ECO:0000256" key="3">
    <source>
        <dbReference type="ARBA" id="ARBA00023015"/>
    </source>
</evidence>
<dbReference type="EMBL" id="GL348733">
    <property type="protein sequence ID" value="EFH39367.1"/>
    <property type="molecule type" value="Genomic_DNA"/>
</dbReference>
<keyword evidence="5" id="KW-0804">Transcription</keyword>
<dbReference type="CDD" id="cd10017">
    <property type="entry name" value="B3_DNA"/>
    <property type="match status" value="1"/>
</dbReference>
<dbReference type="PANTHER" id="PTHR31674:SF22">
    <property type="entry name" value="B3 DOMAIN-CONTAINING PROTEIN REM17"/>
    <property type="match status" value="1"/>
</dbReference>
<dbReference type="Gene3D" id="2.40.330.10">
    <property type="entry name" value="DNA-binding pseudobarrel domain"/>
    <property type="match status" value="1"/>
</dbReference>